<dbReference type="Proteomes" id="UP000789525">
    <property type="component" value="Unassembled WGS sequence"/>
</dbReference>
<organism evidence="1 2">
    <name type="scientific">Acaulospora colombiana</name>
    <dbReference type="NCBI Taxonomy" id="27376"/>
    <lineage>
        <taxon>Eukaryota</taxon>
        <taxon>Fungi</taxon>
        <taxon>Fungi incertae sedis</taxon>
        <taxon>Mucoromycota</taxon>
        <taxon>Glomeromycotina</taxon>
        <taxon>Glomeromycetes</taxon>
        <taxon>Diversisporales</taxon>
        <taxon>Acaulosporaceae</taxon>
        <taxon>Acaulospora</taxon>
    </lineage>
</organism>
<keyword evidence="2" id="KW-1185">Reference proteome</keyword>
<evidence type="ECO:0000313" key="2">
    <source>
        <dbReference type="Proteomes" id="UP000789525"/>
    </source>
</evidence>
<evidence type="ECO:0000313" key="1">
    <source>
        <dbReference type="EMBL" id="CAG8596347.1"/>
    </source>
</evidence>
<accession>A0ACA9MKQ6</accession>
<gene>
    <name evidence="1" type="ORF">ACOLOM_LOCUS6514</name>
</gene>
<name>A0ACA9MKQ6_9GLOM</name>
<reference evidence="1" key="1">
    <citation type="submission" date="2021-06" db="EMBL/GenBank/DDBJ databases">
        <authorList>
            <person name="Kallberg Y."/>
            <person name="Tangrot J."/>
            <person name="Rosling A."/>
        </authorList>
    </citation>
    <scope>NUCLEOTIDE SEQUENCE</scope>
    <source>
        <strain evidence="1">CL356</strain>
    </source>
</reference>
<proteinExistence type="predicted"/>
<comment type="caution">
    <text evidence="1">The sequence shown here is derived from an EMBL/GenBank/DDBJ whole genome shotgun (WGS) entry which is preliminary data.</text>
</comment>
<dbReference type="EMBL" id="CAJVPT010013512">
    <property type="protein sequence ID" value="CAG8596347.1"/>
    <property type="molecule type" value="Genomic_DNA"/>
</dbReference>
<protein>
    <submittedName>
        <fullName evidence="1">12254_t:CDS:1</fullName>
    </submittedName>
</protein>
<sequence>MSAMQTEEKPEPVIDRLSQDILWTIFDFYAGTDGPRDPLEKLFYVCKYWYLAARQHRRLWTKFPINITTPKDCQFWFSRASNRIKLCGKEGPAELEFNYHLLATNLNIRVFEENILKLFNMLIGHNGSLINQWSRISVEYIPSSVQRAWTEALSHPTPNLRSLKIRDLNHEAHILPCAPSLEELIIINCACTLGNDFRRLKTLELRGNSLCIPNISTTLTAKSLTTLSLLNCGRNIILSRSFLALEAVSFTAGIHASAIEQFSAPRLRSLTIYLRTEESIAALRGCDGIDFQQLEILGYGCELYSKSEAVLIMKSIKDIFRMATGIKRLRALNLKALRVFLLCIQDKINPTIECRGCPIQLLQHGYGNRFIDETFSIPPDATEEDILRVRLSANVPQDDTWAGLIDSFARF</sequence>